<protein>
    <submittedName>
        <fullName evidence="3">tRNA-dihydrouridine(20) synthase [NAD(P)+]-like</fullName>
    </submittedName>
</protein>
<dbReference type="PANTHER" id="PTHR45936">
    <property type="entry name" value="TRNA-DIHYDROURIDINE(20) SYNTHASE [NAD(P)+]-LIKE"/>
    <property type="match status" value="1"/>
</dbReference>
<organism evidence="2 3">
    <name type="scientific">Trichoplusia ni</name>
    <name type="common">Cabbage looper</name>
    <dbReference type="NCBI Taxonomy" id="7111"/>
    <lineage>
        <taxon>Eukaryota</taxon>
        <taxon>Metazoa</taxon>
        <taxon>Ecdysozoa</taxon>
        <taxon>Arthropoda</taxon>
        <taxon>Hexapoda</taxon>
        <taxon>Insecta</taxon>
        <taxon>Pterygota</taxon>
        <taxon>Neoptera</taxon>
        <taxon>Endopterygota</taxon>
        <taxon>Lepidoptera</taxon>
        <taxon>Glossata</taxon>
        <taxon>Ditrysia</taxon>
        <taxon>Noctuoidea</taxon>
        <taxon>Noctuidae</taxon>
        <taxon>Plusiinae</taxon>
        <taxon>Trichoplusia</taxon>
    </lineage>
</organism>
<dbReference type="AlphaFoldDB" id="A0A7E5WCL7"/>
<name>A0A7E5WCL7_TRINI</name>
<keyword evidence="2" id="KW-1185">Reference proteome</keyword>
<dbReference type="RefSeq" id="XP_026737901.1">
    <property type="nucleotide sequence ID" value="XM_026882100.1"/>
</dbReference>
<dbReference type="InterPro" id="IPR013785">
    <property type="entry name" value="Aldolase_TIM"/>
</dbReference>
<reference evidence="3" key="1">
    <citation type="submission" date="2025-08" db="UniProtKB">
        <authorList>
            <consortium name="RefSeq"/>
        </authorList>
    </citation>
    <scope>IDENTIFICATION</scope>
</reference>
<sequence>MLTYENKIILAPMVRIGTLPMRLLALRYGADLVYTEELIDWKFLRSKRKYNEILKTVDFVDQTDGTIVFRTCDEEKEKVILQLGTCDAERALKVAKLVENDVAGIDINMGCPKEFSIKGGMGVALLSQPDKAYNILSTLVNNISIPVTCKIRIKETPEETLKLVEKLVSSGIKAIAIHGRTKDERPQHAVHPDIIKYVAQRIPIPVIANGGSKEIEKHSDIYKFKEMTGCSSVMLARAAEWNCSIFRKQGLLPMDTVIEEYLKLAVEYDNAPANTKYCIQNVLRELQDTPRGRQFLDCQTLEQICAIWGLGEYCHEKQSNYQKMGIQGRWQVSPEDLEPPQKKIKSDICTDDVIQKKVCFIRASFSDTDLPKTKLHAWAGKNGISLPTYETQQVEKLFRTIITFNKKKYTSTFWEKNKKFAEQGAALVCLFYLGLVTEDDLIKLGSIIK</sequence>
<dbReference type="InParanoid" id="A0A7E5WCL7"/>
<dbReference type="OrthoDB" id="10262250at2759"/>
<dbReference type="PANTHER" id="PTHR45936:SF1">
    <property type="entry name" value="TRNA-DIHYDROURIDINE(20) SYNTHASE [NAD(P)+]-LIKE"/>
    <property type="match status" value="1"/>
</dbReference>
<dbReference type="Proteomes" id="UP000322000">
    <property type="component" value="Chromosome 15"/>
</dbReference>
<proteinExistence type="predicted"/>
<evidence type="ECO:0000313" key="2">
    <source>
        <dbReference type="Proteomes" id="UP000322000"/>
    </source>
</evidence>
<dbReference type="GO" id="GO:0005737">
    <property type="term" value="C:cytoplasm"/>
    <property type="evidence" value="ECO:0007669"/>
    <property type="project" value="TreeGrafter"/>
</dbReference>
<dbReference type="SUPFAM" id="SSF51395">
    <property type="entry name" value="FMN-linked oxidoreductases"/>
    <property type="match status" value="1"/>
</dbReference>
<dbReference type="FunCoup" id="A0A7E5WCL7">
    <property type="interactions" value="1224"/>
</dbReference>
<dbReference type="Pfam" id="PF00035">
    <property type="entry name" value="dsrm"/>
    <property type="match status" value="1"/>
</dbReference>
<dbReference type="InterPro" id="IPR014720">
    <property type="entry name" value="dsRBD_dom"/>
</dbReference>
<dbReference type="SMART" id="SM00358">
    <property type="entry name" value="DSRM"/>
    <property type="match status" value="1"/>
</dbReference>
<dbReference type="CDD" id="cd02801">
    <property type="entry name" value="DUS_like_FMN"/>
    <property type="match status" value="1"/>
</dbReference>
<dbReference type="InterPro" id="IPR052582">
    <property type="entry name" value="tRNA-DUS-like"/>
</dbReference>
<dbReference type="GO" id="GO:0010468">
    <property type="term" value="P:regulation of gene expression"/>
    <property type="evidence" value="ECO:0007669"/>
    <property type="project" value="UniProtKB-ARBA"/>
</dbReference>
<dbReference type="Pfam" id="PF01207">
    <property type="entry name" value="Dus"/>
    <property type="match status" value="1"/>
</dbReference>
<evidence type="ECO:0000313" key="3">
    <source>
        <dbReference type="RefSeq" id="XP_026737901.1"/>
    </source>
</evidence>
<dbReference type="CTD" id="54920"/>
<dbReference type="SUPFAM" id="SSF54768">
    <property type="entry name" value="dsRNA-binding domain-like"/>
    <property type="match status" value="1"/>
</dbReference>
<dbReference type="CDD" id="cd19871">
    <property type="entry name" value="DSRM_DUS2L"/>
    <property type="match status" value="1"/>
</dbReference>
<dbReference type="GO" id="GO:0017150">
    <property type="term" value="F:tRNA dihydrouridine synthase activity"/>
    <property type="evidence" value="ECO:0007669"/>
    <property type="project" value="TreeGrafter"/>
</dbReference>
<feature type="domain" description="DRBM" evidence="1">
    <location>
        <begin position="371"/>
        <end position="434"/>
    </location>
</feature>
<evidence type="ECO:0000259" key="1">
    <source>
        <dbReference type="SMART" id="SM00358"/>
    </source>
</evidence>
<dbReference type="KEGG" id="tnl:113501091"/>
<dbReference type="InterPro" id="IPR044463">
    <property type="entry name" value="DUS2_DSRM"/>
</dbReference>
<dbReference type="GO" id="GO:0000049">
    <property type="term" value="F:tRNA binding"/>
    <property type="evidence" value="ECO:0007669"/>
    <property type="project" value="InterPro"/>
</dbReference>
<dbReference type="Gene3D" id="3.30.160.20">
    <property type="match status" value="1"/>
</dbReference>
<gene>
    <name evidence="3" type="primary">LOC113501091</name>
</gene>
<dbReference type="InterPro" id="IPR035587">
    <property type="entry name" value="DUS-like_FMN-bd"/>
</dbReference>
<dbReference type="Gene3D" id="3.20.20.70">
    <property type="entry name" value="Aldolase class I"/>
    <property type="match status" value="1"/>
</dbReference>
<accession>A0A7E5WCL7</accession>
<dbReference type="GeneID" id="113501091"/>